<evidence type="ECO:0000313" key="1">
    <source>
        <dbReference type="EMBL" id="KYN42569.1"/>
    </source>
</evidence>
<dbReference type="EMBL" id="KQ981337">
    <property type="protein sequence ID" value="KYN42569.1"/>
    <property type="molecule type" value="Genomic_DNA"/>
</dbReference>
<dbReference type="AlphaFoldDB" id="A0A151K0L5"/>
<evidence type="ECO:0000313" key="2">
    <source>
        <dbReference type="Proteomes" id="UP000078541"/>
    </source>
</evidence>
<name>A0A151K0L5_9HYME</name>
<protein>
    <submittedName>
        <fullName evidence="1">Uncharacterized protein</fullName>
    </submittedName>
</protein>
<feature type="non-terminal residue" evidence="1">
    <location>
        <position position="1"/>
    </location>
</feature>
<gene>
    <name evidence="1" type="ORF">ALC56_03028</name>
</gene>
<organism evidence="1 2">
    <name type="scientific">Trachymyrmex septentrionalis</name>
    <dbReference type="NCBI Taxonomy" id="34720"/>
    <lineage>
        <taxon>Eukaryota</taxon>
        <taxon>Metazoa</taxon>
        <taxon>Ecdysozoa</taxon>
        <taxon>Arthropoda</taxon>
        <taxon>Hexapoda</taxon>
        <taxon>Insecta</taxon>
        <taxon>Pterygota</taxon>
        <taxon>Neoptera</taxon>
        <taxon>Endopterygota</taxon>
        <taxon>Hymenoptera</taxon>
        <taxon>Apocrita</taxon>
        <taxon>Aculeata</taxon>
        <taxon>Formicoidea</taxon>
        <taxon>Formicidae</taxon>
        <taxon>Myrmicinae</taxon>
        <taxon>Trachymyrmex</taxon>
    </lineage>
</organism>
<reference evidence="1 2" key="1">
    <citation type="submission" date="2016-03" db="EMBL/GenBank/DDBJ databases">
        <title>Trachymyrmex septentrionalis WGS genome.</title>
        <authorList>
            <person name="Nygaard S."/>
            <person name="Hu H."/>
            <person name="Boomsma J."/>
            <person name="Zhang G."/>
        </authorList>
    </citation>
    <scope>NUCLEOTIDE SEQUENCE [LARGE SCALE GENOMIC DNA]</scope>
    <source>
        <strain evidence="1">Tsep2-gDNA-1</strain>
        <tissue evidence="1">Whole body</tissue>
    </source>
</reference>
<proteinExistence type="predicted"/>
<sequence>RQLKTRLNEYKGHIRWNTSARSVITEHTRRLQHKHDFDWDNIKILDEKPYYNKRLLSEMLNIKKQYRSECSDIMWQKMSIYRNNLPERGSICKVDKAESWLNIASKTKLKQKGLDISYETIQTYLKANNMNSTTLLLDLLYI</sequence>
<dbReference type="Proteomes" id="UP000078541">
    <property type="component" value="Unassembled WGS sequence"/>
</dbReference>
<accession>A0A151K0L5</accession>
<keyword evidence="2" id="KW-1185">Reference proteome</keyword>